<sequence length="157" mass="18490">MEKISPKAIRVWRISEAIVAGVVLLLALGAFLLSQFVWDWLPWWISLIIFGFFLYGCIFQVWLFPALKYKYFRYKVLEDEVKIHSGIWIKRQLSVPLFRVQNIDTHVGPLMRRFGLKSITLRTSAERIEIPELEADRADGLRNDIRALINENTRREI</sequence>
<proteinExistence type="predicted"/>
<gene>
    <name evidence="3" type="ORF">WN59_06105</name>
</gene>
<dbReference type="PANTHER" id="PTHR34473:SF2">
    <property type="entry name" value="UPF0699 TRANSMEMBRANE PROTEIN YDBT"/>
    <property type="match status" value="1"/>
</dbReference>
<dbReference type="PANTHER" id="PTHR34473">
    <property type="entry name" value="UPF0699 TRANSMEMBRANE PROTEIN YDBS"/>
    <property type="match status" value="1"/>
</dbReference>
<keyword evidence="1" id="KW-1133">Transmembrane helix</keyword>
<dbReference type="Proteomes" id="UP000034287">
    <property type="component" value="Unassembled WGS sequence"/>
</dbReference>
<reference evidence="3 4" key="1">
    <citation type="submission" date="2015-04" db="EMBL/GenBank/DDBJ databases">
        <title>Taxonomic description and genome sequence of Salinicoccus sediminis sp. nov., a novel hyper halotolerant bacterium isolated from marine sediment.</title>
        <authorList>
            <person name="Mathan Kumar R."/>
            <person name="Kaur G."/>
            <person name="Kumar N."/>
            <person name="Kumar A."/>
            <person name="Singh N.K."/>
            <person name="Kaur N."/>
            <person name="Mayilraj S."/>
        </authorList>
    </citation>
    <scope>NUCLEOTIDE SEQUENCE [LARGE SCALE GENOMIC DNA]</scope>
    <source>
        <strain evidence="3 4">SV-16</strain>
    </source>
</reference>
<accession>A0A0M2SLT7</accession>
<dbReference type="InterPro" id="IPR005182">
    <property type="entry name" value="YdbS-like_PH"/>
</dbReference>
<keyword evidence="1" id="KW-0472">Membrane</keyword>
<dbReference type="PATRIC" id="fig|1432562.3.peg.1218"/>
<feature type="domain" description="YdbS-like PH" evidence="2">
    <location>
        <begin position="69"/>
        <end position="143"/>
    </location>
</feature>
<protein>
    <recommendedName>
        <fullName evidence="2">YdbS-like PH domain-containing protein</fullName>
    </recommendedName>
</protein>
<name>A0A0M2SLT7_9STAP</name>
<dbReference type="RefSeq" id="WP_046514252.1">
    <property type="nucleotide sequence ID" value="NZ_LAYZ01000002.1"/>
</dbReference>
<organism evidence="3 4">
    <name type="scientific">Salinicoccus sediminis</name>
    <dbReference type="NCBI Taxonomy" id="1432562"/>
    <lineage>
        <taxon>Bacteria</taxon>
        <taxon>Bacillati</taxon>
        <taxon>Bacillota</taxon>
        <taxon>Bacilli</taxon>
        <taxon>Bacillales</taxon>
        <taxon>Staphylococcaceae</taxon>
        <taxon>Salinicoccus</taxon>
    </lineage>
</organism>
<keyword evidence="4" id="KW-1185">Reference proteome</keyword>
<dbReference type="OrthoDB" id="1750577at2"/>
<feature type="transmembrane region" description="Helical" evidence="1">
    <location>
        <begin position="43"/>
        <end position="64"/>
    </location>
</feature>
<comment type="caution">
    <text evidence="3">The sequence shown here is derived from an EMBL/GenBank/DDBJ whole genome shotgun (WGS) entry which is preliminary data.</text>
</comment>
<evidence type="ECO:0000259" key="2">
    <source>
        <dbReference type="Pfam" id="PF03703"/>
    </source>
</evidence>
<evidence type="ECO:0000256" key="1">
    <source>
        <dbReference type="SAM" id="Phobius"/>
    </source>
</evidence>
<evidence type="ECO:0000313" key="3">
    <source>
        <dbReference type="EMBL" id="KKK35193.1"/>
    </source>
</evidence>
<evidence type="ECO:0000313" key="4">
    <source>
        <dbReference type="Proteomes" id="UP000034287"/>
    </source>
</evidence>
<keyword evidence="1" id="KW-0812">Transmembrane</keyword>
<feature type="transmembrane region" description="Helical" evidence="1">
    <location>
        <begin position="12"/>
        <end position="37"/>
    </location>
</feature>
<dbReference type="AlphaFoldDB" id="A0A0M2SLT7"/>
<dbReference type="STRING" id="1432562.WN59_06105"/>
<dbReference type="Pfam" id="PF03703">
    <property type="entry name" value="bPH_2"/>
    <property type="match status" value="1"/>
</dbReference>
<dbReference type="EMBL" id="LAYZ01000002">
    <property type="protein sequence ID" value="KKK35193.1"/>
    <property type="molecule type" value="Genomic_DNA"/>
</dbReference>